<gene>
    <name evidence="2" type="ORF">POTOM_058913</name>
</gene>
<sequence>MRENQNFWIGKPFLKSLENGYVLTGRQTDLRGLTRLNDTFKLEIDGEKVDITISEINPSLCPCISSTKHSKDTTLNSESEDEDTRTVNDDKAIPSDQPHPRKADVDDVEIVINQCLDRLETAAIFDPNAATNMNYGI</sequence>
<proteinExistence type="predicted"/>
<dbReference type="AlphaFoldDB" id="A0A8X7Y1E9"/>
<comment type="caution">
    <text evidence="2">The sequence shown here is derived from an EMBL/GenBank/DDBJ whole genome shotgun (WGS) entry which is preliminary data.</text>
</comment>
<evidence type="ECO:0000313" key="3">
    <source>
        <dbReference type="Proteomes" id="UP000886885"/>
    </source>
</evidence>
<organism evidence="2 3">
    <name type="scientific">Populus tomentosa</name>
    <name type="common">Chinese white poplar</name>
    <dbReference type="NCBI Taxonomy" id="118781"/>
    <lineage>
        <taxon>Eukaryota</taxon>
        <taxon>Viridiplantae</taxon>
        <taxon>Streptophyta</taxon>
        <taxon>Embryophyta</taxon>
        <taxon>Tracheophyta</taxon>
        <taxon>Spermatophyta</taxon>
        <taxon>Magnoliopsida</taxon>
        <taxon>eudicotyledons</taxon>
        <taxon>Gunneridae</taxon>
        <taxon>Pentapetalae</taxon>
        <taxon>rosids</taxon>
        <taxon>fabids</taxon>
        <taxon>Malpighiales</taxon>
        <taxon>Salicaceae</taxon>
        <taxon>Saliceae</taxon>
        <taxon>Populus</taxon>
    </lineage>
</organism>
<protein>
    <submittedName>
        <fullName evidence="2">Uncharacterized protein</fullName>
    </submittedName>
</protein>
<evidence type="ECO:0000313" key="2">
    <source>
        <dbReference type="EMBL" id="KAG6737395.1"/>
    </source>
</evidence>
<reference evidence="2" key="1">
    <citation type="journal article" date="2020" name="bioRxiv">
        <title>Hybrid origin of Populus tomentosa Carr. identified through genome sequencing and phylogenomic analysis.</title>
        <authorList>
            <person name="An X."/>
            <person name="Gao K."/>
            <person name="Chen Z."/>
            <person name="Li J."/>
            <person name="Yang X."/>
            <person name="Yang X."/>
            <person name="Zhou J."/>
            <person name="Guo T."/>
            <person name="Zhao T."/>
            <person name="Huang S."/>
            <person name="Miao D."/>
            <person name="Khan W.U."/>
            <person name="Rao P."/>
            <person name="Ye M."/>
            <person name="Lei B."/>
            <person name="Liao W."/>
            <person name="Wang J."/>
            <person name="Ji L."/>
            <person name="Li Y."/>
            <person name="Guo B."/>
            <person name="Mustafa N.S."/>
            <person name="Li S."/>
            <person name="Yun Q."/>
            <person name="Keller S.R."/>
            <person name="Mao J."/>
            <person name="Zhang R."/>
            <person name="Strauss S.H."/>
        </authorList>
    </citation>
    <scope>NUCLEOTIDE SEQUENCE</scope>
    <source>
        <strain evidence="2">GM15</strain>
        <tissue evidence="2">Leaf</tissue>
    </source>
</reference>
<evidence type="ECO:0000256" key="1">
    <source>
        <dbReference type="SAM" id="MobiDB-lite"/>
    </source>
</evidence>
<feature type="compositionally biased region" description="Basic and acidic residues" evidence="1">
    <location>
        <begin position="84"/>
        <end position="103"/>
    </location>
</feature>
<dbReference type="EMBL" id="JAAWWB010000038">
    <property type="protein sequence ID" value="KAG6737395.1"/>
    <property type="molecule type" value="Genomic_DNA"/>
</dbReference>
<dbReference type="OrthoDB" id="857357at2759"/>
<name>A0A8X7Y1E9_POPTO</name>
<keyword evidence="3" id="KW-1185">Reference proteome</keyword>
<feature type="region of interest" description="Disordered" evidence="1">
    <location>
        <begin position="66"/>
        <end position="103"/>
    </location>
</feature>
<dbReference type="Proteomes" id="UP000886885">
    <property type="component" value="Chromosome 19D"/>
</dbReference>
<accession>A0A8X7Y1E9</accession>